<dbReference type="Proteomes" id="UP000092154">
    <property type="component" value="Unassembled WGS sequence"/>
</dbReference>
<evidence type="ECO:0000313" key="1">
    <source>
        <dbReference type="EMBL" id="OAX40378.1"/>
    </source>
</evidence>
<accession>A0A1B7N697</accession>
<dbReference type="InParanoid" id="A0A1B7N697"/>
<dbReference type="AlphaFoldDB" id="A0A1B7N697"/>
<dbReference type="OrthoDB" id="5422293at2759"/>
<keyword evidence="2" id="KW-1185">Reference proteome</keyword>
<gene>
    <name evidence="1" type="ORF">K503DRAFT_768638</name>
</gene>
<dbReference type="EMBL" id="KV448214">
    <property type="protein sequence ID" value="OAX40378.1"/>
    <property type="molecule type" value="Genomic_DNA"/>
</dbReference>
<proteinExistence type="predicted"/>
<dbReference type="STRING" id="1314800.A0A1B7N697"/>
<protein>
    <submittedName>
        <fullName evidence="1">Uncharacterized protein</fullName>
    </submittedName>
</protein>
<sequence>MDGLCSIIEKAYNHLIMNGLPHDAPAVVDDFKKLQARPKRSQHGQKQLFCFARC</sequence>
<evidence type="ECO:0000313" key="2">
    <source>
        <dbReference type="Proteomes" id="UP000092154"/>
    </source>
</evidence>
<organism evidence="1 2">
    <name type="scientific">Rhizopogon vinicolor AM-OR11-026</name>
    <dbReference type="NCBI Taxonomy" id="1314800"/>
    <lineage>
        <taxon>Eukaryota</taxon>
        <taxon>Fungi</taxon>
        <taxon>Dikarya</taxon>
        <taxon>Basidiomycota</taxon>
        <taxon>Agaricomycotina</taxon>
        <taxon>Agaricomycetes</taxon>
        <taxon>Agaricomycetidae</taxon>
        <taxon>Boletales</taxon>
        <taxon>Suillineae</taxon>
        <taxon>Rhizopogonaceae</taxon>
        <taxon>Rhizopogon</taxon>
    </lineage>
</organism>
<name>A0A1B7N697_9AGAM</name>
<reference evidence="1 2" key="1">
    <citation type="submission" date="2016-06" db="EMBL/GenBank/DDBJ databases">
        <title>Comparative genomics of the ectomycorrhizal sister species Rhizopogon vinicolor and Rhizopogon vesiculosus (Basidiomycota: Boletales) reveals a divergence of the mating type B locus.</title>
        <authorList>
            <consortium name="DOE Joint Genome Institute"/>
            <person name="Mujic A.B."/>
            <person name="Kuo A."/>
            <person name="Tritt A."/>
            <person name="Lipzen A."/>
            <person name="Chen C."/>
            <person name="Johnson J."/>
            <person name="Sharma A."/>
            <person name="Barry K."/>
            <person name="Grigoriev I.V."/>
            <person name="Spatafora J.W."/>
        </authorList>
    </citation>
    <scope>NUCLEOTIDE SEQUENCE [LARGE SCALE GENOMIC DNA]</scope>
    <source>
        <strain evidence="1 2">AM-OR11-026</strain>
    </source>
</reference>